<dbReference type="Pfam" id="PF18759">
    <property type="entry name" value="Plavaka"/>
    <property type="match status" value="1"/>
</dbReference>
<comment type="caution">
    <text evidence="2">The sequence shown here is derived from an EMBL/GenBank/DDBJ whole genome shotgun (WGS) entry which is preliminary data.</text>
</comment>
<feature type="compositionally biased region" description="Basic and acidic residues" evidence="1">
    <location>
        <begin position="42"/>
        <end position="60"/>
    </location>
</feature>
<dbReference type="AlphaFoldDB" id="A0AAD6SJY1"/>
<dbReference type="InterPro" id="IPR041078">
    <property type="entry name" value="Plavaka"/>
</dbReference>
<dbReference type="EMBL" id="JARJCM010000107">
    <property type="protein sequence ID" value="KAJ7028904.1"/>
    <property type="molecule type" value="Genomic_DNA"/>
</dbReference>
<evidence type="ECO:0000313" key="2">
    <source>
        <dbReference type="EMBL" id="KAJ7028904.1"/>
    </source>
</evidence>
<evidence type="ECO:0000313" key="3">
    <source>
        <dbReference type="Proteomes" id="UP001218188"/>
    </source>
</evidence>
<organism evidence="2 3">
    <name type="scientific">Mycena alexandri</name>
    <dbReference type="NCBI Taxonomy" id="1745969"/>
    <lineage>
        <taxon>Eukaryota</taxon>
        <taxon>Fungi</taxon>
        <taxon>Dikarya</taxon>
        <taxon>Basidiomycota</taxon>
        <taxon>Agaricomycotina</taxon>
        <taxon>Agaricomycetes</taxon>
        <taxon>Agaricomycetidae</taxon>
        <taxon>Agaricales</taxon>
        <taxon>Marasmiineae</taxon>
        <taxon>Mycenaceae</taxon>
        <taxon>Mycena</taxon>
    </lineage>
</organism>
<reference evidence="2" key="1">
    <citation type="submission" date="2023-03" db="EMBL/GenBank/DDBJ databases">
        <title>Massive genome expansion in bonnet fungi (Mycena s.s.) driven by repeated elements and novel gene families across ecological guilds.</title>
        <authorList>
            <consortium name="Lawrence Berkeley National Laboratory"/>
            <person name="Harder C.B."/>
            <person name="Miyauchi S."/>
            <person name="Viragh M."/>
            <person name="Kuo A."/>
            <person name="Thoen E."/>
            <person name="Andreopoulos B."/>
            <person name="Lu D."/>
            <person name="Skrede I."/>
            <person name="Drula E."/>
            <person name="Henrissat B."/>
            <person name="Morin E."/>
            <person name="Kohler A."/>
            <person name="Barry K."/>
            <person name="LaButti K."/>
            <person name="Morin E."/>
            <person name="Salamov A."/>
            <person name="Lipzen A."/>
            <person name="Mereny Z."/>
            <person name="Hegedus B."/>
            <person name="Baldrian P."/>
            <person name="Stursova M."/>
            <person name="Weitz H."/>
            <person name="Taylor A."/>
            <person name="Grigoriev I.V."/>
            <person name="Nagy L.G."/>
            <person name="Martin F."/>
            <person name="Kauserud H."/>
        </authorList>
    </citation>
    <scope>NUCLEOTIDE SEQUENCE</scope>
    <source>
        <strain evidence="2">CBHHK200</strain>
    </source>
</reference>
<gene>
    <name evidence="2" type="ORF">C8F04DRAFT_1289323</name>
</gene>
<evidence type="ECO:0000256" key="1">
    <source>
        <dbReference type="SAM" id="MobiDB-lite"/>
    </source>
</evidence>
<protein>
    <submittedName>
        <fullName evidence="2">Uncharacterized protein</fullName>
    </submittedName>
</protein>
<accession>A0AAD6SJY1</accession>
<sequence>MSDITSNAALESNPEEQLPAAVAPPSPPEEQGGGPPPPPEGQEGRRRREIRLPKRFRDILPEPLVPADAALPEEPADAALPGEPPEKRLPTVTLIVRDSFQTLKNRFGLWRSYLHRPTYDPDVLIDLDDLSNQFPVSAPVPTVPIPATPAVPAAANKTTSLLMSWVNNGNPKKSAGEVNSLVHDVLMHPDFDAHELKGFDAGRANKQVDRDAQAAFPLLSNFKETSIEIEVPSGSQTVPPKKFAVPGLQYRSLVSVIKSAFEDPLSGHFHFAPELYNSNAFITEHDHIQRHGKIHPDDRGCKREKVIAALMFWSDSTHLANFGTAKLWPIYMLFGNLSKYIRAKPSAGAEHHVVYIPSLPDSIQDEISKFHAKWSTQKGDILTHCRRELMHAVWKYLLDDEFLHAYTYGIVIKCADGVERRVYPRLFTYSADYPEKVLLATIRDGGGCPCPRCLVPKSEVHLMGSARDMTSRVKNARRYLGSLVGTARRLIYTFAYGIGSKKIEDLLKETSSVPTLNAFIERLGSDFNLHQMLVVDFMHEFELGVWKNVFTHLIRLLYALPDGKDLVTELDRR</sequence>
<dbReference type="Proteomes" id="UP001218188">
    <property type="component" value="Unassembled WGS sequence"/>
</dbReference>
<feature type="compositionally biased region" description="Pro residues" evidence="1">
    <location>
        <begin position="22"/>
        <end position="40"/>
    </location>
</feature>
<proteinExistence type="predicted"/>
<keyword evidence="3" id="KW-1185">Reference proteome</keyword>
<feature type="compositionally biased region" description="Polar residues" evidence="1">
    <location>
        <begin position="1"/>
        <end position="10"/>
    </location>
</feature>
<feature type="region of interest" description="Disordered" evidence="1">
    <location>
        <begin position="1"/>
        <end position="69"/>
    </location>
</feature>
<name>A0AAD6SJY1_9AGAR</name>